<gene>
    <name evidence="1" type="ORF">L2E82_28013</name>
</gene>
<accession>A0ACB9CUQ4</accession>
<reference evidence="1 2" key="2">
    <citation type="journal article" date="2022" name="Mol. Ecol. Resour.">
        <title>The genomes of chicory, endive, great burdock and yacon provide insights into Asteraceae paleo-polyploidization history and plant inulin production.</title>
        <authorList>
            <person name="Fan W."/>
            <person name="Wang S."/>
            <person name="Wang H."/>
            <person name="Wang A."/>
            <person name="Jiang F."/>
            <person name="Liu H."/>
            <person name="Zhao H."/>
            <person name="Xu D."/>
            <person name="Zhang Y."/>
        </authorList>
    </citation>
    <scope>NUCLEOTIDE SEQUENCE [LARGE SCALE GENOMIC DNA]</scope>
    <source>
        <strain evidence="2">cv. Punajuju</strain>
        <tissue evidence="1">Leaves</tissue>
    </source>
</reference>
<reference evidence="2" key="1">
    <citation type="journal article" date="2022" name="Mol. Ecol. Resour.">
        <title>The genomes of chicory, endive, great burdock and yacon provide insights into Asteraceae palaeo-polyploidization history and plant inulin production.</title>
        <authorList>
            <person name="Fan W."/>
            <person name="Wang S."/>
            <person name="Wang H."/>
            <person name="Wang A."/>
            <person name="Jiang F."/>
            <person name="Liu H."/>
            <person name="Zhao H."/>
            <person name="Xu D."/>
            <person name="Zhang Y."/>
        </authorList>
    </citation>
    <scope>NUCLEOTIDE SEQUENCE [LARGE SCALE GENOMIC DNA]</scope>
    <source>
        <strain evidence="2">cv. Punajuju</strain>
    </source>
</reference>
<dbReference type="EMBL" id="CM042013">
    <property type="protein sequence ID" value="KAI3737995.1"/>
    <property type="molecule type" value="Genomic_DNA"/>
</dbReference>
<name>A0ACB9CUQ4_CICIN</name>
<dbReference type="Proteomes" id="UP001055811">
    <property type="component" value="Linkage Group LG05"/>
</dbReference>
<organism evidence="1 2">
    <name type="scientific">Cichorium intybus</name>
    <name type="common">Chicory</name>
    <dbReference type="NCBI Taxonomy" id="13427"/>
    <lineage>
        <taxon>Eukaryota</taxon>
        <taxon>Viridiplantae</taxon>
        <taxon>Streptophyta</taxon>
        <taxon>Embryophyta</taxon>
        <taxon>Tracheophyta</taxon>
        <taxon>Spermatophyta</taxon>
        <taxon>Magnoliopsida</taxon>
        <taxon>eudicotyledons</taxon>
        <taxon>Gunneridae</taxon>
        <taxon>Pentapetalae</taxon>
        <taxon>asterids</taxon>
        <taxon>campanulids</taxon>
        <taxon>Asterales</taxon>
        <taxon>Asteraceae</taxon>
        <taxon>Cichorioideae</taxon>
        <taxon>Cichorieae</taxon>
        <taxon>Cichoriinae</taxon>
        <taxon>Cichorium</taxon>
    </lineage>
</organism>
<keyword evidence="2" id="KW-1185">Reference proteome</keyword>
<evidence type="ECO:0000313" key="2">
    <source>
        <dbReference type="Proteomes" id="UP001055811"/>
    </source>
</evidence>
<sequence>MSHGSSLSPFLPRLGQLAFDVTFPTTFQSHYFLPSFSSTLSVYKPIFTELSYRHAKIFKYDQEELLTSELGLKLNKQAVEIQLSGFGYAALSYDDLQPPPYILYLQQLELQCSKSGISMIEAVDNFPTLFGFGHVYAWILLAICFRVHFLVFSILEGETIEGLQAVCFPKQCLTGREPNVIVNPDEVVTFRAVVQAGVLAGDVSDIVSHDPLDLKPLVREFVRDNKPLGSFRLNDIPPVQRGVTQIEVKFDIDANGILYVTAIDTGTGKKQDITITNVSTLPNDDVQRMVNEAGNLQKKTRKKEIP</sequence>
<protein>
    <submittedName>
        <fullName evidence="1">Uncharacterized protein</fullName>
    </submittedName>
</protein>
<proteinExistence type="predicted"/>
<comment type="caution">
    <text evidence="1">The sequence shown here is derived from an EMBL/GenBank/DDBJ whole genome shotgun (WGS) entry which is preliminary data.</text>
</comment>
<evidence type="ECO:0000313" key="1">
    <source>
        <dbReference type="EMBL" id="KAI3737995.1"/>
    </source>
</evidence>